<evidence type="ECO:0000259" key="6">
    <source>
        <dbReference type="Pfam" id="PF00144"/>
    </source>
</evidence>
<dbReference type="Pfam" id="PF00144">
    <property type="entry name" value="Beta-lactamase"/>
    <property type="match status" value="1"/>
</dbReference>
<keyword evidence="5" id="KW-0326">Glycosidase</keyword>
<evidence type="ECO:0000256" key="5">
    <source>
        <dbReference type="ARBA" id="ARBA00023295"/>
    </source>
</evidence>
<dbReference type="InterPro" id="IPR036962">
    <property type="entry name" value="Glyco_hydro_3_N_sf"/>
</dbReference>
<comment type="catalytic activity">
    <reaction evidence="1">
        <text>Hydrolysis of terminal non-reducing N-acetyl-D-hexosamine residues in N-acetyl-beta-D-hexosaminides.</text>
        <dbReference type="EC" id="3.2.1.52"/>
    </reaction>
</comment>
<dbReference type="InterPro" id="IPR017853">
    <property type="entry name" value="GH"/>
</dbReference>
<comment type="caution">
    <text evidence="8">The sequence shown here is derived from an EMBL/GenBank/DDBJ whole genome shotgun (WGS) entry which is preliminary data.</text>
</comment>
<dbReference type="InterPro" id="IPR001466">
    <property type="entry name" value="Beta-lactam-related"/>
</dbReference>
<comment type="similarity">
    <text evidence="2">Belongs to the glycosyl hydrolase 3 family.</text>
</comment>
<gene>
    <name evidence="8" type="ORF">E1163_19385</name>
</gene>
<dbReference type="Proteomes" id="UP000798808">
    <property type="component" value="Unassembled WGS sequence"/>
</dbReference>
<dbReference type="InterPro" id="IPR012338">
    <property type="entry name" value="Beta-lactam/transpept-like"/>
</dbReference>
<dbReference type="InterPro" id="IPR050226">
    <property type="entry name" value="NagZ_Beta-hexosaminidase"/>
</dbReference>
<evidence type="ECO:0000313" key="8">
    <source>
        <dbReference type="EMBL" id="MTI27127.1"/>
    </source>
</evidence>
<feature type="domain" description="Beta-lactamase-related" evidence="6">
    <location>
        <begin position="579"/>
        <end position="939"/>
    </location>
</feature>
<dbReference type="Gene3D" id="3.40.710.10">
    <property type="entry name" value="DD-peptidase/beta-lactamase superfamily"/>
    <property type="match status" value="1"/>
</dbReference>
<organism evidence="8 9">
    <name type="scientific">Fulvivirga kasyanovii</name>
    <dbReference type="NCBI Taxonomy" id="396812"/>
    <lineage>
        <taxon>Bacteria</taxon>
        <taxon>Pseudomonadati</taxon>
        <taxon>Bacteroidota</taxon>
        <taxon>Cytophagia</taxon>
        <taxon>Cytophagales</taxon>
        <taxon>Fulvivirgaceae</taxon>
        <taxon>Fulvivirga</taxon>
    </lineage>
</organism>
<reference evidence="8 9" key="1">
    <citation type="submission" date="2019-02" db="EMBL/GenBank/DDBJ databases">
        <authorList>
            <person name="Goldberg S.R."/>
            <person name="Haltli B.A."/>
            <person name="Correa H."/>
            <person name="Russell K.G."/>
        </authorList>
    </citation>
    <scope>NUCLEOTIDE SEQUENCE [LARGE SCALE GENOMIC DNA]</scope>
    <source>
        <strain evidence="8 9">JCM 16186</strain>
    </source>
</reference>
<dbReference type="PRINTS" id="PR00133">
    <property type="entry name" value="GLHYDRLASE3"/>
</dbReference>
<evidence type="ECO:0000256" key="4">
    <source>
        <dbReference type="ARBA" id="ARBA00022801"/>
    </source>
</evidence>
<dbReference type="Gene3D" id="3.20.20.300">
    <property type="entry name" value="Glycoside hydrolase, family 3, N-terminal domain"/>
    <property type="match status" value="1"/>
</dbReference>
<evidence type="ECO:0000313" key="9">
    <source>
        <dbReference type="Proteomes" id="UP000798808"/>
    </source>
</evidence>
<keyword evidence="4 8" id="KW-0378">Hydrolase</keyword>
<evidence type="ECO:0000256" key="1">
    <source>
        <dbReference type="ARBA" id="ARBA00001231"/>
    </source>
</evidence>
<proteinExistence type="inferred from homology"/>
<dbReference type="PROSITE" id="PS00775">
    <property type="entry name" value="GLYCOSYL_HYDROL_F3"/>
    <property type="match status" value="1"/>
</dbReference>
<evidence type="ECO:0000259" key="7">
    <source>
        <dbReference type="Pfam" id="PF00933"/>
    </source>
</evidence>
<sequence length="970" mass="109657">MIKKVFSATLFIFSTLTYSFSQNQEQEKWVDSVFNALTIEQRIGQLFMVPVYSGGNEKHFQIIERQIEKNHVGGLIFMQGSPSRQIELTNRFQSTSRVPLLIGMDMEWGAGMRLDSTISFPRQMALGAVENDSLVYAMGAEIAREMKILGVHINFAPVADINTNPDNPVIGVRSFGSNKKQVTSKAIAYMKGLQENGVLSCAKHFPGHGDTHQDSHLTLPKINHDKKRLDTLELYPFKKLIYAGTSAIMTAHVQVPALDSKKNTPATLSPKVINDILRKELKYEGLIITDALNMRAITDHYNNGEAELLALQAGNDILLFSENVPEATGLIKKNLLKKKINKSQFEESVKRVLRAKYKAGLNQWDSLNTENINLKLNRPDTELLRHKLVEKSITVLNNPDALLPISTLDNKTFASLSIGPSGEFTKYLDKYAFFSHYSKGSKDNDILYKQLKNYDVVVVALSDLDKTQGINGITQEMLQLFDKLNNETDLVFCLFDSPYSLKALDGYDHLICAYDNSEYAQKLIPSAIFGGISTNGRIPVNISKNIKFGQGVATRSLNRLTFSIPEGAAMDSRVLKKIDDIAHEAIQDQATPGCQILVARNGKIVFEKSYGYYTYDSMKPVDDYTIYDIASITKVLSTMQALMFLEERGFIDLDKKISVYLPELRGTNKEHMIIRDILTHQAGLWPYLPFWKRTLEDSFLAGRLYKGYPESGFNYQVSEGLFTTEAMQDSLWTWVKGSKLRDKIARKPYDYKYSDMGYYLLKQMIEQIINQPIDEFLQQNFYDPMGLTTLGYLPLCNFPLSRIAPTERDDYFRNTLVYGMVHDQGAALCGGVAGHAGLFSNAIDLAKMMQMHLQDGTYGEVGFFQPGTIERFTQKQYETNRRGIGWDKPAVGEPNGPTSEFASPKTFGHTGFTGTAVWADPEFDLIYVFLSNRIHPDANNSKLIKNNIRTRIQDVIYESIWSYEQRFDSY</sequence>
<dbReference type="Pfam" id="PF00933">
    <property type="entry name" value="Glyco_hydro_3"/>
    <property type="match status" value="1"/>
</dbReference>
<dbReference type="SUPFAM" id="SSF51445">
    <property type="entry name" value="(Trans)glycosidases"/>
    <property type="match status" value="1"/>
</dbReference>
<protein>
    <recommendedName>
        <fullName evidence="3">beta-N-acetylhexosaminidase</fullName>
        <ecNumber evidence="3">3.2.1.52</ecNumber>
    </recommendedName>
</protein>
<keyword evidence="9" id="KW-1185">Reference proteome</keyword>
<dbReference type="EMBL" id="SMLW01000613">
    <property type="protein sequence ID" value="MTI27127.1"/>
    <property type="molecule type" value="Genomic_DNA"/>
</dbReference>
<dbReference type="PANTHER" id="PTHR30480:SF13">
    <property type="entry name" value="BETA-HEXOSAMINIDASE"/>
    <property type="match status" value="1"/>
</dbReference>
<dbReference type="SUPFAM" id="SSF56601">
    <property type="entry name" value="beta-lactamase/transpeptidase-like"/>
    <property type="match status" value="1"/>
</dbReference>
<dbReference type="RefSeq" id="WP_155174133.1">
    <property type="nucleotide sequence ID" value="NZ_BAAAFL010000043.1"/>
</dbReference>
<feature type="domain" description="Glycoside hydrolase family 3 N-terminal" evidence="7">
    <location>
        <begin position="38"/>
        <end position="354"/>
    </location>
</feature>
<accession>A0ABW9RSH6</accession>
<dbReference type="PANTHER" id="PTHR30480">
    <property type="entry name" value="BETA-HEXOSAMINIDASE-RELATED"/>
    <property type="match status" value="1"/>
</dbReference>
<dbReference type="InterPro" id="IPR001764">
    <property type="entry name" value="Glyco_hydro_3_N"/>
</dbReference>
<evidence type="ECO:0000256" key="2">
    <source>
        <dbReference type="ARBA" id="ARBA00005336"/>
    </source>
</evidence>
<evidence type="ECO:0000256" key="3">
    <source>
        <dbReference type="ARBA" id="ARBA00012663"/>
    </source>
</evidence>
<dbReference type="GO" id="GO:0016787">
    <property type="term" value="F:hydrolase activity"/>
    <property type="evidence" value="ECO:0007669"/>
    <property type="project" value="UniProtKB-KW"/>
</dbReference>
<dbReference type="InterPro" id="IPR019800">
    <property type="entry name" value="Glyco_hydro_3_AS"/>
</dbReference>
<name>A0ABW9RSH6_9BACT</name>
<dbReference type="EC" id="3.2.1.52" evidence="3"/>